<dbReference type="Proteomes" id="UP000178419">
    <property type="component" value="Unassembled WGS sequence"/>
</dbReference>
<dbReference type="PANTHER" id="PTHR45947:SF3">
    <property type="entry name" value="SULFOQUINOVOSYL TRANSFERASE SQD2"/>
    <property type="match status" value="1"/>
</dbReference>
<evidence type="ECO:0000259" key="1">
    <source>
        <dbReference type="Pfam" id="PF00534"/>
    </source>
</evidence>
<dbReference type="SUPFAM" id="SSF53756">
    <property type="entry name" value="UDP-Glycosyltransferase/glycogen phosphorylase"/>
    <property type="match status" value="1"/>
</dbReference>
<dbReference type="PANTHER" id="PTHR45947">
    <property type="entry name" value="SULFOQUINOVOSYL TRANSFERASE SQD2"/>
    <property type="match status" value="1"/>
</dbReference>
<dbReference type="EMBL" id="MGGE01000039">
    <property type="protein sequence ID" value="OGM20565.1"/>
    <property type="molecule type" value="Genomic_DNA"/>
</dbReference>
<evidence type="ECO:0000313" key="2">
    <source>
        <dbReference type="EMBL" id="OGM20565.1"/>
    </source>
</evidence>
<sequence>MKTAIVYDRVNKWGGAERVLLALHELFPEAPLYTSVYDPTKAPWAKVFPKVIPSFLQNIAFTHDKHELLAPLMPIAFETFDFSGYELVISVTSEAAKGIITKPPTLHVCYCLTPTRYLWSHYKEYFKGGTFKDITRPLVSYLRAWDKIAAQRPDEMIGISTAVQARIKKYYGRESELIYPPVEIKKFEEPNRKSEKKKFNYYLIVSRLVKYKKVNLVVETFNELGLPLIVVGTGSEESKLKSRSNKNITYKGLVSEEELISLYQGAKAFIFPQDEDFGITAVEAQSAGVPIIAYKSGGALDIIDDPSTSSGRFATGVFFEKQTKESLINAIQRFEKKMSFDKRDLVKNASRFSKERFKGEFLDLIKRKV</sequence>
<dbReference type="Pfam" id="PF00534">
    <property type="entry name" value="Glycos_transf_1"/>
    <property type="match status" value="1"/>
</dbReference>
<comment type="caution">
    <text evidence="2">The sequence shown here is derived from an EMBL/GenBank/DDBJ whole genome shotgun (WGS) entry which is preliminary data.</text>
</comment>
<dbReference type="InterPro" id="IPR050194">
    <property type="entry name" value="Glycosyltransferase_grp1"/>
</dbReference>
<organism evidence="2 3">
    <name type="scientific">Candidatus Woesebacteria bacterium RIFCSPHIGHO2_01_FULL_38_9</name>
    <dbReference type="NCBI Taxonomy" id="1802492"/>
    <lineage>
        <taxon>Bacteria</taxon>
        <taxon>Candidatus Woeseibacteriota</taxon>
    </lineage>
</organism>
<dbReference type="Gene3D" id="3.40.50.2000">
    <property type="entry name" value="Glycogen Phosphorylase B"/>
    <property type="match status" value="2"/>
</dbReference>
<name>A0A1F7Y1Z6_9BACT</name>
<feature type="domain" description="Glycosyl transferase family 1" evidence="1">
    <location>
        <begin position="188"/>
        <end position="347"/>
    </location>
</feature>
<dbReference type="InterPro" id="IPR001296">
    <property type="entry name" value="Glyco_trans_1"/>
</dbReference>
<protein>
    <recommendedName>
        <fullName evidence="1">Glycosyl transferase family 1 domain-containing protein</fullName>
    </recommendedName>
</protein>
<gene>
    <name evidence="2" type="ORF">A2714_04465</name>
</gene>
<proteinExistence type="predicted"/>
<reference evidence="2 3" key="1">
    <citation type="journal article" date="2016" name="Nat. Commun.">
        <title>Thousands of microbial genomes shed light on interconnected biogeochemical processes in an aquifer system.</title>
        <authorList>
            <person name="Anantharaman K."/>
            <person name="Brown C.T."/>
            <person name="Hug L.A."/>
            <person name="Sharon I."/>
            <person name="Castelle C.J."/>
            <person name="Probst A.J."/>
            <person name="Thomas B.C."/>
            <person name="Singh A."/>
            <person name="Wilkins M.J."/>
            <person name="Karaoz U."/>
            <person name="Brodie E.L."/>
            <person name="Williams K.H."/>
            <person name="Hubbard S.S."/>
            <person name="Banfield J.F."/>
        </authorList>
    </citation>
    <scope>NUCLEOTIDE SEQUENCE [LARGE SCALE GENOMIC DNA]</scope>
</reference>
<evidence type="ECO:0000313" key="3">
    <source>
        <dbReference type="Proteomes" id="UP000178419"/>
    </source>
</evidence>
<dbReference type="AlphaFoldDB" id="A0A1F7Y1Z6"/>
<dbReference type="GO" id="GO:0016757">
    <property type="term" value="F:glycosyltransferase activity"/>
    <property type="evidence" value="ECO:0007669"/>
    <property type="project" value="InterPro"/>
</dbReference>
<accession>A0A1F7Y1Z6</accession>